<dbReference type="eggNOG" id="ENOG502SWR3">
    <property type="taxonomic scope" value="Eukaryota"/>
</dbReference>
<evidence type="ECO:0000313" key="2">
    <source>
        <dbReference type="Proteomes" id="UP000013827"/>
    </source>
</evidence>
<dbReference type="HOGENOM" id="CLU_1380351_0_0_1"/>
<dbReference type="SUPFAM" id="SSF54427">
    <property type="entry name" value="NTF2-like"/>
    <property type="match status" value="1"/>
</dbReference>
<evidence type="ECO:0008006" key="3">
    <source>
        <dbReference type="Google" id="ProtNLM"/>
    </source>
</evidence>
<keyword evidence="2" id="KW-1185">Reference proteome</keyword>
<dbReference type="GeneID" id="17265540"/>
<name>A0A0D3J957_EMIH1</name>
<dbReference type="InterPro" id="IPR032710">
    <property type="entry name" value="NTF2-like_dom_sf"/>
</dbReference>
<organism evidence="1 2">
    <name type="scientific">Emiliania huxleyi (strain CCMP1516)</name>
    <dbReference type="NCBI Taxonomy" id="280463"/>
    <lineage>
        <taxon>Eukaryota</taxon>
        <taxon>Haptista</taxon>
        <taxon>Haptophyta</taxon>
        <taxon>Prymnesiophyceae</taxon>
        <taxon>Isochrysidales</taxon>
        <taxon>Noelaerhabdaceae</taxon>
        <taxon>Emiliania</taxon>
    </lineage>
</organism>
<dbReference type="AlphaFoldDB" id="A0A0D3J957"/>
<dbReference type="Proteomes" id="UP000013827">
    <property type="component" value="Unassembled WGS sequence"/>
</dbReference>
<reference evidence="1" key="2">
    <citation type="submission" date="2024-10" db="UniProtKB">
        <authorList>
            <consortium name="EnsemblProtists"/>
        </authorList>
    </citation>
    <scope>IDENTIFICATION</scope>
</reference>
<protein>
    <recommendedName>
        <fullName evidence="3">Coenzyme Q-binding protein COQ10 START domain-containing protein</fullName>
    </recommendedName>
</protein>
<dbReference type="OMA" id="KEWALEF"/>
<reference evidence="2" key="1">
    <citation type="journal article" date="2013" name="Nature">
        <title>Pan genome of the phytoplankton Emiliania underpins its global distribution.</title>
        <authorList>
            <person name="Read B.A."/>
            <person name="Kegel J."/>
            <person name="Klute M.J."/>
            <person name="Kuo A."/>
            <person name="Lefebvre S.C."/>
            <person name="Maumus F."/>
            <person name="Mayer C."/>
            <person name="Miller J."/>
            <person name="Monier A."/>
            <person name="Salamov A."/>
            <person name="Young J."/>
            <person name="Aguilar M."/>
            <person name="Claverie J.M."/>
            <person name="Frickenhaus S."/>
            <person name="Gonzalez K."/>
            <person name="Herman E.K."/>
            <person name="Lin Y.C."/>
            <person name="Napier J."/>
            <person name="Ogata H."/>
            <person name="Sarno A.F."/>
            <person name="Shmutz J."/>
            <person name="Schroeder D."/>
            <person name="de Vargas C."/>
            <person name="Verret F."/>
            <person name="von Dassow P."/>
            <person name="Valentin K."/>
            <person name="Van de Peer Y."/>
            <person name="Wheeler G."/>
            <person name="Dacks J.B."/>
            <person name="Delwiche C.F."/>
            <person name="Dyhrman S.T."/>
            <person name="Glockner G."/>
            <person name="John U."/>
            <person name="Richards T."/>
            <person name="Worden A.Z."/>
            <person name="Zhang X."/>
            <person name="Grigoriev I.V."/>
            <person name="Allen A.E."/>
            <person name="Bidle K."/>
            <person name="Borodovsky M."/>
            <person name="Bowler C."/>
            <person name="Brownlee C."/>
            <person name="Cock J.M."/>
            <person name="Elias M."/>
            <person name="Gladyshev V.N."/>
            <person name="Groth M."/>
            <person name="Guda C."/>
            <person name="Hadaegh A."/>
            <person name="Iglesias-Rodriguez M.D."/>
            <person name="Jenkins J."/>
            <person name="Jones B.M."/>
            <person name="Lawson T."/>
            <person name="Leese F."/>
            <person name="Lindquist E."/>
            <person name="Lobanov A."/>
            <person name="Lomsadze A."/>
            <person name="Malik S.B."/>
            <person name="Marsh M.E."/>
            <person name="Mackinder L."/>
            <person name="Mock T."/>
            <person name="Mueller-Roeber B."/>
            <person name="Pagarete A."/>
            <person name="Parker M."/>
            <person name="Probert I."/>
            <person name="Quesneville H."/>
            <person name="Raines C."/>
            <person name="Rensing S.A."/>
            <person name="Riano-Pachon D.M."/>
            <person name="Richier S."/>
            <person name="Rokitta S."/>
            <person name="Shiraiwa Y."/>
            <person name="Soanes D.M."/>
            <person name="van der Giezen M."/>
            <person name="Wahlund T.M."/>
            <person name="Williams B."/>
            <person name="Wilson W."/>
            <person name="Wolfe G."/>
            <person name="Wurch L.L."/>
        </authorList>
    </citation>
    <scope>NUCLEOTIDE SEQUENCE</scope>
</reference>
<dbReference type="Gene3D" id="3.10.450.50">
    <property type="match status" value="1"/>
</dbReference>
<sequence>MNLLLRHATRPLGAATTLSAATRRLGAASSRRYSGTVYGGESSSPACRATFDAWHESVSAVMSGRATAESLRDSFGAHVHPACMFRPPTYYAPWEGRDETLLLLGCVSEVFGSSFQYGRQWLSEDGKEWALEFTAEIEDSGRTLQGMDLVSLCDEGLIRDFTVLARPPNAVAELKAAMMRRVPVRLAALKAKRALGLV</sequence>
<proteinExistence type="predicted"/>
<dbReference type="KEGG" id="ehx:EMIHUDRAFT_208837"/>
<dbReference type="RefSeq" id="XP_005772471.1">
    <property type="nucleotide sequence ID" value="XM_005772414.1"/>
</dbReference>
<evidence type="ECO:0000313" key="1">
    <source>
        <dbReference type="EnsemblProtists" id="EOD20042"/>
    </source>
</evidence>
<dbReference type="PaxDb" id="2903-EOD20042"/>
<accession>A0A0D3J957</accession>
<dbReference type="EnsemblProtists" id="EOD20042">
    <property type="protein sequence ID" value="EOD20042"/>
    <property type="gene ID" value="EMIHUDRAFT_208837"/>
</dbReference>